<protein>
    <submittedName>
        <fullName evidence="6">Hca operon transcriptional activator HcaR</fullName>
    </submittedName>
</protein>
<dbReference type="Gene3D" id="1.10.10.10">
    <property type="entry name" value="Winged helix-like DNA-binding domain superfamily/Winged helix DNA-binding domain"/>
    <property type="match status" value="1"/>
</dbReference>
<dbReference type="InterPro" id="IPR005119">
    <property type="entry name" value="LysR_subst-bd"/>
</dbReference>
<dbReference type="GO" id="GO:0003700">
    <property type="term" value="F:DNA-binding transcription factor activity"/>
    <property type="evidence" value="ECO:0007669"/>
    <property type="project" value="InterPro"/>
</dbReference>
<dbReference type="RefSeq" id="WP_017233086.1">
    <property type="nucleotide sequence ID" value="NZ_CABPSL010000001.1"/>
</dbReference>
<dbReference type="PANTHER" id="PTHR30346">
    <property type="entry name" value="TRANSCRIPTIONAL DUAL REGULATOR HCAR-RELATED"/>
    <property type="match status" value="1"/>
</dbReference>
<dbReference type="Pfam" id="PF00126">
    <property type="entry name" value="HTH_1"/>
    <property type="match status" value="1"/>
</dbReference>
<dbReference type="PROSITE" id="PS50931">
    <property type="entry name" value="HTH_LYSR"/>
    <property type="match status" value="1"/>
</dbReference>
<dbReference type="AlphaFoldDB" id="A0A5E4S7U5"/>
<evidence type="ECO:0000259" key="5">
    <source>
        <dbReference type="PROSITE" id="PS50931"/>
    </source>
</evidence>
<dbReference type="FunFam" id="1.10.10.10:FF:000001">
    <property type="entry name" value="LysR family transcriptional regulator"/>
    <property type="match status" value="1"/>
</dbReference>
<proteinExistence type="inferred from homology"/>
<dbReference type="Gene3D" id="3.40.190.10">
    <property type="entry name" value="Periplasmic binding protein-like II"/>
    <property type="match status" value="2"/>
</dbReference>
<accession>A0A5E4S7U5</accession>
<evidence type="ECO:0000256" key="4">
    <source>
        <dbReference type="ARBA" id="ARBA00023163"/>
    </source>
</evidence>
<dbReference type="PRINTS" id="PR00039">
    <property type="entry name" value="HTHLYSR"/>
</dbReference>
<dbReference type="EMBL" id="CABPSL010000001">
    <property type="protein sequence ID" value="VVD71697.1"/>
    <property type="molecule type" value="Genomic_DNA"/>
</dbReference>
<evidence type="ECO:0000313" key="6">
    <source>
        <dbReference type="EMBL" id="VVD71697.1"/>
    </source>
</evidence>
<keyword evidence="2" id="KW-0805">Transcription regulation</keyword>
<feature type="domain" description="HTH lysR-type" evidence="5">
    <location>
        <begin position="1"/>
        <end position="58"/>
    </location>
</feature>
<gene>
    <name evidence="6" type="primary">hcaR_1</name>
    <name evidence="6" type="ORF">PCE31106_00634</name>
</gene>
<dbReference type="CDD" id="cd08414">
    <property type="entry name" value="PBP2_LTTR_aromatics_like"/>
    <property type="match status" value="1"/>
</dbReference>
<evidence type="ECO:0000256" key="2">
    <source>
        <dbReference type="ARBA" id="ARBA00023015"/>
    </source>
</evidence>
<evidence type="ECO:0000256" key="3">
    <source>
        <dbReference type="ARBA" id="ARBA00023125"/>
    </source>
</evidence>
<keyword evidence="4" id="KW-0804">Transcription</keyword>
<dbReference type="SUPFAM" id="SSF46785">
    <property type="entry name" value="Winged helix' DNA-binding domain"/>
    <property type="match status" value="1"/>
</dbReference>
<organism evidence="6 7">
    <name type="scientific">Pandoraea cepalis</name>
    <dbReference type="NCBI Taxonomy" id="2508294"/>
    <lineage>
        <taxon>Bacteria</taxon>
        <taxon>Pseudomonadati</taxon>
        <taxon>Pseudomonadota</taxon>
        <taxon>Betaproteobacteria</taxon>
        <taxon>Burkholderiales</taxon>
        <taxon>Burkholderiaceae</taxon>
        <taxon>Pandoraea</taxon>
    </lineage>
</organism>
<dbReference type="InterPro" id="IPR000847">
    <property type="entry name" value="LysR_HTH_N"/>
</dbReference>
<dbReference type="InterPro" id="IPR036388">
    <property type="entry name" value="WH-like_DNA-bd_sf"/>
</dbReference>
<evidence type="ECO:0000256" key="1">
    <source>
        <dbReference type="ARBA" id="ARBA00009437"/>
    </source>
</evidence>
<dbReference type="Proteomes" id="UP000384354">
    <property type="component" value="Unassembled WGS sequence"/>
</dbReference>
<evidence type="ECO:0000313" key="7">
    <source>
        <dbReference type="Proteomes" id="UP000384354"/>
    </source>
</evidence>
<dbReference type="GO" id="GO:0032993">
    <property type="term" value="C:protein-DNA complex"/>
    <property type="evidence" value="ECO:0007669"/>
    <property type="project" value="TreeGrafter"/>
</dbReference>
<reference evidence="6 7" key="1">
    <citation type="submission" date="2019-08" db="EMBL/GenBank/DDBJ databases">
        <authorList>
            <person name="Peeters C."/>
        </authorList>
    </citation>
    <scope>NUCLEOTIDE SEQUENCE [LARGE SCALE GENOMIC DNA]</scope>
    <source>
        <strain evidence="6 7">LMG 31106</strain>
    </source>
</reference>
<name>A0A5E4S7U5_9BURK</name>
<sequence>MELRHLRYFIAVAEQLSVRAASEILHVTQPAVSRQIRDLEETIGAALFTRTARGLVLTAAGTAYLAEARDILARVESANRTARRLASGVTGRLRIGFVENASWDGLVPAAFNAFQRATPDVALELIPMNTPEQLDAIAAGTLDGGFCYRFGALREGCAEVPLLEHDVVLAVPADWPLGREGDVDIASLRAHPFVAFPRAVYPAYYDRLIAACAERGLTLDIRQEVSTEAAILSLVSAGVGLAIVNDANRDRPPARVRFAAIRDLSVRLPLAFCHSAQHPPQPALQRFIEQLATVQAA</sequence>
<keyword evidence="3" id="KW-0238">DNA-binding</keyword>
<dbReference type="GO" id="GO:0003677">
    <property type="term" value="F:DNA binding"/>
    <property type="evidence" value="ECO:0007669"/>
    <property type="project" value="UniProtKB-KW"/>
</dbReference>
<dbReference type="InterPro" id="IPR036390">
    <property type="entry name" value="WH_DNA-bd_sf"/>
</dbReference>
<dbReference type="SUPFAM" id="SSF53850">
    <property type="entry name" value="Periplasmic binding protein-like II"/>
    <property type="match status" value="1"/>
</dbReference>
<comment type="similarity">
    <text evidence="1">Belongs to the LysR transcriptional regulatory family.</text>
</comment>
<dbReference type="PANTHER" id="PTHR30346:SF28">
    <property type="entry name" value="HTH-TYPE TRANSCRIPTIONAL REGULATOR CYNR"/>
    <property type="match status" value="1"/>
</dbReference>
<dbReference type="OrthoDB" id="5292387at2"/>
<dbReference type="Pfam" id="PF03466">
    <property type="entry name" value="LysR_substrate"/>
    <property type="match status" value="1"/>
</dbReference>